<proteinExistence type="inferred from homology"/>
<dbReference type="Pfam" id="PF01769">
    <property type="entry name" value="MgtE"/>
    <property type="match status" value="1"/>
</dbReference>
<keyword evidence="7 9" id="KW-0472">Membrane</keyword>
<dbReference type="SUPFAM" id="SSF54631">
    <property type="entry name" value="CBS-domain pair"/>
    <property type="match status" value="1"/>
</dbReference>
<evidence type="ECO:0000256" key="2">
    <source>
        <dbReference type="ARBA" id="ARBA00009749"/>
    </source>
</evidence>
<comment type="function">
    <text evidence="9">Acts as a magnesium transporter.</text>
</comment>
<sequence length="450" mass="48109">MDEADVRAATTRLVEKAVEADDLPAAHDAVAELSVEQVVDVLERLGRTGRAVLYRLLPKDRAIDVFEQLDPSMQSELLRGLRDDQVAAIFADLEPDDRVELLDELPATVASTLMRGLPPADREVTATILGYPQRAIGRRMSPAFVSLRQDMTVEQAMDAVRRRLGDAETVYTLPVVDDGRVLVGVVGLRELMSAAQGTVLADIMNEPYWACVTDDAEESARRCAELKLLALIVVDSETRLVGILTVDDALRILEAADSEDQARIGGTEPLRRPYLATPVGQLVRSRVVWLLVLALGATLTVQVLEVFESTLGRVVTLALFVPLIIGTGGNTGNQAATTVTRALALDDVTPRDIGGVIAREFRVGLSLGVLLGSVAFVLTSLVYDSSVGAVIGLTLVSICTLAATVGGAMPLVAKSIRADPAVFSNPFITTFVDATGLVIYFLIAKAVLGI</sequence>
<comment type="similarity">
    <text evidence="2 9">Belongs to the SLC41A transporter family.</text>
</comment>
<evidence type="ECO:0000256" key="4">
    <source>
        <dbReference type="ARBA" id="ARBA00022692"/>
    </source>
</evidence>
<comment type="caution">
    <text evidence="9">Lacks conserved residue(s) required for the propagation of feature annotation.</text>
</comment>
<protein>
    <recommendedName>
        <fullName evidence="9">Magnesium transporter MgtE</fullName>
    </recommendedName>
</protein>
<evidence type="ECO:0000256" key="9">
    <source>
        <dbReference type="RuleBase" id="RU362011"/>
    </source>
</evidence>
<comment type="caution">
    <text evidence="11">The sequence shown here is derived from an EMBL/GenBank/DDBJ whole genome shotgun (WGS) entry which is preliminary data.</text>
</comment>
<accession>A0A562DJI9</accession>
<feature type="transmembrane region" description="Helical" evidence="9">
    <location>
        <begin position="287"/>
        <end position="307"/>
    </location>
</feature>
<evidence type="ECO:0000256" key="8">
    <source>
        <dbReference type="PROSITE-ProRule" id="PRU00703"/>
    </source>
</evidence>
<dbReference type="Pfam" id="PF03448">
    <property type="entry name" value="MgtE_N"/>
    <property type="match status" value="1"/>
</dbReference>
<dbReference type="InterPro" id="IPR046342">
    <property type="entry name" value="CBS_dom_sf"/>
</dbReference>
<dbReference type="SMART" id="SM00116">
    <property type="entry name" value="CBS"/>
    <property type="match status" value="2"/>
</dbReference>
<dbReference type="InterPro" id="IPR006668">
    <property type="entry name" value="Mg_transptr_MgtE_intracell_dom"/>
</dbReference>
<dbReference type="NCBIfam" id="TIGR00400">
    <property type="entry name" value="mgtE"/>
    <property type="match status" value="1"/>
</dbReference>
<dbReference type="SMART" id="SM00924">
    <property type="entry name" value="MgtE_N"/>
    <property type="match status" value="1"/>
</dbReference>
<evidence type="ECO:0000313" key="12">
    <source>
        <dbReference type="Proteomes" id="UP000317573"/>
    </source>
</evidence>
<reference evidence="11 12" key="1">
    <citation type="submission" date="2019-07" db="EMBL/GenBank/DDBJ databases">
        <title>Genome sequencing of lignin-degrading bacterial isolates.</title>
        <authorList>
            <person name="Gladden J."/>
        </authorList>
    </citation>
    <scope>NUCLEOTIDE SEQUENCE [LARGE SCALE GENOMIC DNA]</scope>
    <source>
        <strain evidence="11 12">J45</strain>
    </source>
</reference>
<dbReference type="PANTHER" id="PTHR43773:SF1">
    <property type="entry name" value="MAGNESIUM TRANSPORTER MGTE"/>
    <property type="match status" value="1"/>
</dbReference>
<organism evidence="11 12">
    <name type="scientific">Rhodococcus rhodochrous J45</name>
    <dbReference type="NCBI Taxonomy" id="935266"/>
    <lineage>
        <taxon>Bacteria</taxon>
        <taxon>Bacillati</taxon>
        <taxon>Actinomycetota</taxon>
        <taxon>Actinomycetes</taxon>
        <taxon>Mycobacteriales</taxon>
        <taxon>Nocardiaceae</taxon>
        <taxon>Rhodococcus</taxon>
    </lineage>
</organism>
<gene>
    <name evidence="11" type="ORF">L618_000500000340</name>
</gene>
<dbReference type="Proteomes" id="UP000317573">
    <property type="component" value="Unassembled WGS sequence"/>
</dbReference>
<dbReference type="GO" id="GO:0005886">
    <property type="term" value="C:plasma membrane"/>
    <property type="evidence" value="ECO:0007669"/>
    <property type="project" value="UniProtKB-SubCell"/>
</dbReference>
<dbReference type="Gene3D" id="1.10.357.20">
    <property type="entry name" value="SLC41 divalent cation transporters, integral membrane domain"/>
    <property type="match status" value="1"/>
</dbReference>
<name>A0A562DJI9_RHORH</name>
<dbReference type="RefSeq" id="WP_145692930.1">
    <property type="nucleotide sequence ID" value="NZ_VLJT01000050.1"/>
</dbReference>
<dbReference type="InterPro" id="IPR036739">
    <property type="entry name" value="SLC41_membr_dom_sf"/>
</dbReference>
<dbReference type="EMBL" id="VLJT01000050">
    <property type="protein sequence ID" value="TWH09714.1"/>
    <property type="molecule type" value="Genomic_DNA"/>
</dbReference>
<dbReference type="Gene3D" id="3.10.580.10">
    <property type="entry name" value="CBS-domain"/>
    <property type="match status" value="1"/>
</dbReference>
<feature type="transmembrane region" description="Helical" evidence="9">
    <location>
        <begin position="425"/>
        <end position="448"/>
    </location>
</feature>
<keyword evidence="4 9" id="KW-0812">Transmembrane</keyword>
<dbReference type="GO" id="GO:0015095">
    <property type="term" value="F:magnesium ion transmembrane transporter activity"/>
    <property type="evidence" value="ECO:0007669"/>
    <property type="project" value="UniProtKB-UniRule"/>
</dbReference>
<feature type="transmembrane region" description="Helical" evidence="9">
    <location>
        <begin position="389"/>
        <end position="413"/>
    </location>
</feature>
<evidence type="ECO:0000313" key="11">
    <source>
        <dbReference type="EMBL" id="TWH09714.1"/>
    </source>
</evidence>
<dbReference type="Pfam" id="PF00571">
    <property type="entry name" value="CBS"/>
    <property type="match status" value="2"/>
</dbReference>
<keyword evidence="9" id="KW-0479">Metal-binding</keyword>
<dbReference type="InterPro" id="IPR000644">
    <property type="entry name" value="CBS_dom"/>
</dbReference>
<dbReference type="InterPro" id="IPR038076">
    <property type="entry name" value="MgtE_N_sf"/>
</dbReference>
<feature type="domain" description="CBS" evidence="10">
    <location>
        <begin position="140"/>
        <end position="203"/>
    </location>
</feature>
<keyword evidence="6 9" id="KW-1133">Transmembrane helix</keyword>
<dbReference type="GO" id="GO:0046872">
    <property type="term" value="F:metal ion binding"/>
    <property type="evidence" value="ECO:0007669"/>
    <property type="project" value="UniProtKB-KW"/>
</dbReference>
<evidence type="ECO:0000259" key="10">
    <source>
        <dbReference type="PROSITE" id="PS51371"/>
    </source>
</evidence>
<evidence type="ECO:0000256" key="3">
    <source>
        <dbReference type="ARBA" id="ARBA00022448"/>
    </source>
</evidence>
<dbReference type="PANTHER" id="PTHR43773">
    <property type="entry name" value="MAGNESIUM TRANSPORTER MGTE"/>
    <property type="match status" value="1"/>
</dbReference>
<evidence type="ECO:0000256" key="6">
    <source>
        <dbReference type="ARBA" id="ARBA00022989"/>
    </source>
</evidence>
<comment type="subunit">
    <text evidence="9">Homodimer.</text>
</comment>
<dbReference type="SUPFAM" id="SSF161093">
    <property type="entry name" value="MgtE membrane domain-like"/>
    <property type="match status" value="1"/>
</dbReference>
<keyword evidence="8" id="KW-0129">CBS domain</keyword>
<evidence type="ECO:0000256" key="1">
    <source>
        <dbReference type="ARBA" id="ARBA00004141"/>
    </source>
</evidence>
<dbReference type="PROSITE" id="PS51371">
    <property type="entry name" value="CBS"/>
    <property type="match status" value="1"/>
</dbReference>
<feature type="transmembrane region" description="Helical" evidence="9">
    <location>
        <begin position="363"/>
        <end position="383"/>
    </location>
</feature>
<dbReference type="InterPro" id="IPR006669">
    <property type="entry name" value="MgtE_transporter"/>
</dbReference>
<evidence type="ECO:0000256" key="5">
    <source>
        <dbReference type="ARBA" id="ARBA00022842"/>
    </source>
</evidence>
<dbReference type="AlphaFoldDB" id="A0A562DJI9"/>
<dbReference type="InterPro" id="IPR006667">
    <property type="entry name" value="SLC41_membr_dom"/>
</dbReference>
<evidence type="ECO:0000256" key="7">
    <source>
        <dbReference type="ARBA" id="ARBA00023136"/>
    </source>
</evidence>
<comment type="subcellular location">
    <subcellularLocation>
        <location evidence="9">Cell membrane</location>
        <topology evidence="9">Multi-pass membrane protein</topology>
    </subcellularLocation>
    <subcellularLocation>
        <location evidence="1">Membrane</location>
        <topology evidence="1">Multi-pass membrane protein</topology>
    </subcellularLocation>
</comment>
<dbReference type="Gene3D" id="1.25.60.10">
    <property type="entry name" value="MgtE N-terminal domain-like"/>
    <property type="match status" value="1"/>
</dbReference>
<keyword evidence="9" id="KW-1003">Cell membrane</keyword>
<keyword evidence="3 9" id="KW-0813">Transport</keyword>
<dbReference type="SUPFAM" id="SSF158791">
    <property type="entry name" value="MgtE N-terminal domain-like"/>
    <property type="match status" value="1"/>
</dbReference>
<dbReference type="CDD" id="cd04606">
    <property type="entry name" value="CBS_pair_Mg_transporter"/>
    <property type="match status" value="1"/>
</dbReference>
<keyword evidence="5 9" id="KW-0460">Magnesium</keyword>